<reference evidence="1 2" key="1">
    <citation type="submission" date="2016-10" db="EMBL/GenBank/DDBJ databases">
        <authorList>
            <person name="de Groot N.N."/>
        </authorList>
    </citation>
    <scope>NUCLEOTIDE SEQUENCE [LARGE SCALE GENOMIC DNA]</scope>
    <source>
        <strain evidence="1 2">Nm9</strain>
    </source>
</reference>
<gene>
    <name evidence="1" type="ORF">SAMN05421510_103516</name>
</gene>
<name>A0A1H9EVS6_9PROT</name>
<proteinExistence type="predicted"/>
<dbReference type="RefSeq" id="WP_074721619.1">
    <property type="nucleotide sequence ID" value="NZ_FOFX01000035.1"/>
</dbReference>
<organism evidence="1 2">
    <name type="scientific">Nitrosomonas ureae</name>
    <dbReference type="NCBI Taxonomy" id="44577"/>
    <lineage>
        <taxon>Bacteria</taxon>
        <taxon>Pseudomonadati</taxon>
        <taxon>Pseudomonadota</taxon>
        <taxon>Betaproteobacteria</taxon>
        <taxon>Nitrosomonadales</taxon>
        <taxon>Nitrosomonadaceae</taxon>
        <taxon>Nitrosomonas</taxon>
    </lineage>
</organism>
<dbReference type="Proteomes" id="UP000181998">
    <property type="component" value="Unassembled WGS sequence"/>
</dbReference>
<protein>
    <submittedName>
        <fullName evidence="1">Uncharacterized protein</fullName>
    </submittedName>
</protein>
<sequence length="168" mass="19529">MRKIIFFLLSSLIIYATFFTEKDRLDREVNRLCVLDGGVRVYETVALPEDKFDRKYGQINFYDPAQGENALGPEYIYKWNMHYYKKGHPVSLGAQETAMRRDHVKIIRKSDMKLMGEVVKYHRAGGDLPGPWMPSSYHCPSVREANEGVLMSEIFIKSVEEKENEQSK</sequence>
<dbReference type="EMBL" id="FOFX01000035">
    <property type="protein sequence ID" value="SEQ29820.1"/>
    <property type="molecule type" value="Genomic_DNA"/>
</dbReference>
<evidence type="ECO:0000313" key="1">
    <source>
        <dbReference type="EMBL" id="SEQ29820.1"/>
    </source>
</evidence>
<dbReference type="AlphaFoldDB" id="A0A1H9EVS6"/>
<evidence type="ECO:0000313" key="2">
    <source>
        <dbReference type="Proteomes" id="UP000181998"/>
    </source>
</evidence>
<accession>A0A1H9EVS6</accession>
<dbReference type="OrthoDB" id="8547510at2"/>